<gene>
    <name evidence="2" type="ORF">LEP1GSC151_2305</name>
</gene>
<dbReference type="Pfam" id="PF02769">
    <property type="entry name" value="AIRS_C"/>
    <property type="match status" value="1"/>
</dbReference>
<accession>M3GUC2</accession>
<sequence length="40" mass="4389">MVIVSEENAELAKKIMESSGEVVHEIGEIVSGNKEEVQFV</sequence>
<dbReference type="Proteomes" id="UP000011776">
    <property type="component" value="Unassembled WGS sequence"/>
</dbReference>
<dbReference type="InterPro" id="IPR010918">
    <property type="entry name" value="PurM-like_C_dom"/>
</dbReference>
<dbReference type="InterPro" id="IPR036676">
    <property type="entry name" value="PurM-like_C_sf"/>
</dbReference>
<reference evidence="2 3" key="1">
    <citation type="submission" date="2013-02" db="EMBL/GenBank/DDBJ databases">
        <authorList>
            <person name="Harkins D.M."/>
            <person name="Durkin A.S."/>
            <person name="Brinkac L.M."/>
            <person name="Haft D.H."/>
            <person name="Selengut J.D."/>
            <person name="Sanka R."/>
            <person name="DePew J."/>
            <person name="Purushe J."/>
            <person name="Tulsiani S.M."/>
            <person name="Graham G.C."/>
            <person name="Burns M.-A."/>
            <person name="Dohnt M.F."/>
            <person name="Smythe L.D."/>
            <person name="McKay D.B."/>
            <person name="Craig S.B."/>
            <person name="Vinetz J.M."/>
            <person name="Sutton G.G."/>
            <person name="Nierman W.C."/>
            <person name="Fouts D.E."/>
        </authorList>
    </citation>
    <scope>NUCLEOTIDE SEQUENCE [LARGE SCALE GENOMIC DNA]</scope>
    <source>
        <strain evidence="2 3">LT2186</strain>
    </source>
</reference>
<dbReference type="SUPFAM" id="SSF56042">
    <property type="entry name" value="PurM C-terminal domain-like"/>
    <property type="match status" value="1"/>
</dbReference>
<evidence type="ECO:0000313" key="3">
    <source>
        <dbReference type="Proteomes" id="UP000011776"/>
    </source>
</evidence>
<dbReference type="BioCyc" id="LINT1001599:G11K9-971-MONOMER"/>
<name>M3GUC2_LEPIR</name>
<comment type="caution">
    <text evidence="2">The sequence shown here is derived from an EMBL/GenBank/DDBJ whole genome shotgun (WGS) entry which is preliminary data.</text>
</comment>
<feature type="domain" description="PurM-like C-terminal" evidence="1">
    <location>
        <begin position="1"/>
        <end position="38"/>
    </location>
</feature>
<proteinExistence type="predicted"/>
<organism evidence="2 3">
    <name type="scientific">Leptospira interrogans serovar Grippotyphosa str. LT2186</name>
    <dbReference type="NCBI Taxonomy" id="1001599"/>
    <lineage>
        <taxon>Bacteria</taxon>
        <taxon>Pseudomonadati</taxon>
        <taxon>Spirochaetota</taxon>
        <taxon>Spirochaetia</taxon>
        <taxon>Leptospirales</taxon>
        <taxon>Leptospiraceae</taxon>
        <taxon>Leptospira</taxon>
    </lineage>
</organism>
<evidence type="ECO:0000313" key="2">
    <source>
        <dbReference type="EMBL" id="EMG10268.1"/>
    </source>
</evidence>
<evidence type="ECO:0000259" key="1">
    <source>
        <dbReference type="Pfam" id="PF02769"/>
    </source>
</evidence>
<dbReference type="AlphaFoldDB" id="M3GUC2"/>
<protein>
    <recommendedName>
        <fullName evidence="1">PurM-like C-terminal domain-containing protein</fullName>
    </recommendedName>
</protein>
<dbReference type="EMBL" id="AFME02000267">
    <property type="protein sequence ID" value="EMG10268.1"/>
    <property type="molecule type" value="Genomic_DNA"/>
</dbReference>